<evidence type="ECO:0000313" key="3">
    <source>
        <dbReference type="Proteomes" id="UP000663832"/>
    </source>
</evidence>
<feature type="region of interest" description="Disordered" evidence="1">
    <location>
        <begin position="84"/>
        <end position="154"/>
    </location>
</feature>
<dbReference type="AlphaFoldDB" id="A0A813W8L7"/>
<feature type="compositionally biased region" description="Low complexity" evidence="1">
    <location>
        <begin position="88"/>
        <end position="104"/>
    </location>
</feature>
<dbReference type="EMBL" id="CAJNOM010000029">
    <property type="protein sequence ID" value="CAF0851486.1"/>
    <property type="molecule type" value="Genomic_DNA"/>
</dbReference>
<feature type="compositionally biased region" description="Low complexity" evidence="1">
    <location>
        <begin position="125"/>
        <end position="135"/>
    </location>
</feature>
<reference evidence="2" key="1">
    <citation type="submission" date="2021-02" db="EMBL/GenBank/DDBJ databases">
        <authorList>
            <person name="Nowell W R."/>
        </authorList>
    </citation>
    <scope>NUCLEOTIDE SEQUENCE</scope>
</reference>
<sequence>MSISNTGSIDLESVLNVRRRTLASIGEKASSRARSHYTDTIYLKREDNSNSLFSIDSKILIFGELQFLCTIFERYTSTITVYEDKSTDTTPSSPATSAKPSFSTVEENDQDEEELPMVTTLRQTSISSSKGSSSPPHAPGSPSRKKTLSSVGRSQTIGTSVSDYSLQNLEGKRYGCIEFPNTSMIEILEILFRTRMELVDESSDYDNNNVLHQNFVFSKVCPILPKSGRALSRSTSFAGT</sequence>
<dbReference type="Proteomes" id="UP000663832">
    <property type="component" value="Unassembled WGS sequence"/>
</dbReference>
<feature type="compositionally biased region" description="Acidic residues" evidence="1">
    <location>
        <begin position="106"/>
        <end position="115"/>
    </location>
</feature>
<comment type="caution">
    <text evidence="2">The sequence shown here is derived from an EMBL/GenBank/DDBJ whole genome shotgun (WGS) entry which is preliminary data.</text>
</comment>
<keyword evidence="3" id="KW-1185">Reference proteome</keyword>
<gene>
    <name evidence="2" type="ORF">QVE165_LOCUS6861</name>
</gene>
<organism evidence="2 3">
    <name type="scientific">Adineta steineri</name>
    <dbReference type="NCBI Taxonomy" id="433720"/>
    <lineage>
        <taxon>Eukaryota</taxon>
        <taxon>Metazoa</taxon>
        <taxon>Spiralia</taxon>
        <taxon>Gnathifera</taxon>
        <taxon>Rotifera</taxon>
        <taxon>Eurotatoria</taxon>
        <taxon>Bdelloidea</taxon>
        <taxon>Adinetida</taxon>
        <taxon>Adinetidae</taxon>
        <taxon>Adineta</taxon>
    </lineage>
</organism>
<protein>
    <submittedName>
        <fullName evidence="2">Uncharacterized protein</fullName>
    </submittedName>
</protein>
<evidence type="ECO:0000313" key="2">
    <source>
        <dbReference type="EMBL" id="CAF0851486.1"/>
    </source>
</evidence>
<proteinExistence type="predicted"/>
<dbReference type="OrthoDB" id="10009706at2759"/>
<evidence type="ECO:0000256" key="1">
    <source>
        <dbReference type="SAM" id="MobiDB-lite"/>
    </source>
</evidence>
<name>A0A813W8L7_9BILA</name>
<accession>A0A813W8L7</accession>